<dbReference type="InterPro" id="IPR050250">
    <property type="entry name" value="Macrolide_Exporter_MacB"/>
</dbReference>
<feature type="transmembrane region" description="Helical" evidence="7">
    <location>
        <begin position="263"/>
        <end position="284"/>
    </location>
</feature>
<feature type="domain" description="ABC3 transporter permease C-terminal" evidence="8">
    <location>
        <begin position="270"/>
        <end position="391"/>
    </location>
</feature>
<feature type="domain" description="ABC3 transporter permease C-terminal" evidence="8">
    <location>
        <begin position="724"/>
        <end position="837"/>
    </location>
</feature>
<feature type="transmembrane region" description="Helical" evidence="7">
    <location>
        <begin position="721"/>
        <end position="746"/>
    </location>
</feature>
<dbReference type="PANTHER" id="PTHR30572">
    <property type="entry name" value="MEMBRANE COMPONENT OF TRANSPORTER-RELATED"/>
    <property type="match status" value="1"/>
</dbReference>
<feature type="transmembrane region" description="Helical" evidence="7">
    <location>
        <begin position="493"/>
        <end position="514"/>
    </location>
</feature>
<feature type="transmembrane region" description="Helical" evidence="7">
    <location>
        <begin position="460"/>
        <end position="481"/>
    </location>
</feature>
<feature type="transmembrane region" description="Helical" evidence="7">
    <location>
        <begin position="361"/>
        <end position="381"/>
    </location>
</feature>
<dbReference type="RefSeq" id="WP_107570476.1">
    <property type="nucleotide sequence ID" value="NZ_PYYB01000003.1"/>
</dbReference>
<dbReference type="AlphaFoldDB" id="A0A2T4UD58"/>
<name>A0A2T4UD58_9ACTN</name>
<evidence type="ECO:0000256" key="1">
    <source>
        <dbReference type="ARBA" id="ARBA00004651"/>
    </source>
</evidence>
<dbReference type="InterPro" id="IPR025857">
    <property type="entry name" value="MacB_PCD"/>
</dbReference>
<gene>
    <name evidence="10" type="ORF">C7Y72_17395</name>
</gene>
<evidence type="ECO:0000256" key="4">
    <source>
        <dbReference type="ARBA" id="ARBA00022989"/>
    </source>
</evidence>
<feature type="domain" description="MacB-like periplasmic core" evidence="9">
    <location>
        <begin position="492"/>
        <end position="690"/>
    </location>
</feature>
<dbReference type="GO" id="GO:0005886">
    <property type="term" value="C:plasma membrane"/>
    <property type="evidence" value="ECO:0007669"/>
    <property type="project" value="UniProtKB-SubCell"/>
</dbReference>
<evidence type="ECO:0000313" key="10">
    <source>
        <dbReference type="EMBL" id="PTL55433.1"/>
    </source>
</evidence>
<keyword evidence="4 7" id="KW-1133">Transmembrane helix</keyword>
<dbReference type="EMBL" id="PYYB01000003">
    <property type="protein sequence ID" value="PTL55433.1"/>
    <property type="molecule type" value="Genomic_DNA"/>
</dbReference>
<evidence type="ECO:0000256" key="7">
    <source>
        <dbReference type="SAM" id="Phobius"/>
    </source>
</evidence>
<evidence type="ECO:0000256" key="5">
    <source>
        <dbReference type="ARBA" id="ARBA00023136"/>
    </source>
</evidence>
<keyword evidence="11" id="KW-1185">Reference proteome</keyword>
<evidence type="ECO:0008006" key="12">
    <source>
        <dbReference type="Google" id="ProtNLM"/>
    </source>
</evidence>
<feature type="transmembrane region" description="Helical" evidence="7">
    <location>
        <begin position="409"/>
        <end position="432"/>
    </location>
</feature>
<dbReference type="Pfam" id="PF12704">
    <property type="entry name" value="MacB_PCD"/>
    <property type="match status" value="2"/>
</dbReference>
<evidence type="ECO:0000259" key="8">
    <source>
        <dbReference type="Pfam" id="PF02687"/>
    </source>
</evidence>
<feature type="domain" description="MacB-like periplasmic core" evidence="9">
    <location>
        <begin position="17"/>
        <end position="234"/>
    </location>
</feature>
<feature type="transmembrane region" description="Helical" evidence="7">
    <location>
        <begin position="320"/>
        <end position="341"/>
    </location>
</feature>
<organism evidence="10 11">
    <name type="scientific">Paraconexibacter algicola</name>
    <dbReference type="NCBI Taxonomy" id="2133960"/>
    <lineage>
        <taxon>Bacteria</taxon>
        <taxon>Bacillati</taxon>
        <taxon>Actinomycetota</taxon>
        <taxon>Thermoleophilia</taxon>
        <taxon>Solirubrobacterales</taxon>
        <taxon>Paraconexibacteraceae</taxon>
        <taxon>Paraconexibacter</taxon>
    </lineage>
</organism>
<proteinExistence type="inferred from homology"/>
<evidence type="ECO:0000313" key="11">
    <source>
        <dbReference type="Proteomes" id="UP000240739"/>
    </source>
</evidence>
<dbReference type="InterPro" id="IPR003838">
    <property type="entry name" value="ABC3_permease_C"/>
</dbReference>
<dbReference type="Pfam" id="PF02687">
    <property type="entry name" value="FtsX"/>
    <property type="match status" value="2"/>
</dbReference>
<keyword evidence="2" id="KW-1003">Cell membrane</keyword>
<keyword evidence="3 7" id="KW-0812">Transmembrane</keyword>
<dbReference type="PANTHER" id="PTHR30572:SF4">
    <property type="entry name" value="ABC TRANSPORTER PERMEASE YTRF"/>
    <property type="match status" value="1"/>
</dbReference>
<sequence>MRKVALRGLLARKTRLALTALAVALGVTLIAGTYVFTDTINSSFDRIFAASYAQTDAVVTPDDEVTAAQFGQTESIPSSVADRIRTLPQVASVGGSVFDQEATILDRKGDPVSSGAPNFVASIQQDRRFESFDVLEGRLPRRADEVALDRSTAERKGFEVGGTVDIVAKEPRRTYRLVGLVGVAGVDSYGGAAVALMTLPEAQRITGKAGRFDEIAIAAKDGTSPSALRDAVRAAVPDRRYDVRTGQEEARDQTETIKDNLSFLPTALLAFAGISLFVGAFIIFNTFSITVTQRAREFALLRTLGASRGQVLRSVLTEGLALGALGSAVGLLLGIGVAKLLKALFYAVGFDLPSQGTVLETRTIVVSLVVGVLVTLLASLAPALRATRVPPVAALREGVALPESRSSRLAFPAAVVLTSIGIVLLVVALVAVDDATTGLSLAGAGAAATFLGVGLMSPKLVGPIAAVVGRVFGSGVTARLARENSVRQPGRTAATAAALMIGVALVSFASIFAASAKETVSGFIDRGLAGDAVIQHQNGFDPFSGAVADRVARVRGVETLSGFRFAQVRLDGEDEDVTGVDPRTVTRVYNVTSGGDVISGLGDAEVAVSRDFAKDRGLQAGDALTVRTPRRSQLRLRVAGTFEDKADLLGDLVLPDATVARDVGVANDSYVFLRYAPGTDTAATKRAVARVLDRAFPQTEVLTASEFKDEQAGQIDQLLGMIYALLALAIIVSLFGIVNTLALSITERTRELGMLRAIGTSRRQVKAMIRKESVIIAVIGGVLGLAVGVVLSIVFTQAIDEIVLHVPGISLVLLLALSALAGVLAAALPARRAARLNVLEALAHE</sequence>
<evidence type="ECO:0000259" key="9">
    <source>
        <dbReference type="Pfam" id="PF12704"/>
    </source>
</evidence>
<evidence type="ECO:0000256" key="6">
    <source>
        <dbReference type="ARBA" id="ARBA00038076"/>
    </source>
</evidence>
<dbReference type="Proteomes" id="UP000240739">
    <property type="component" value="Unassembled WGS sequence"/>
</dbReference>
<dbReference type="OrthoDB" id="9780560at2"/>
<reference evidence="10 11" key="1">
    <citation type="submission" date="2018-03" db="EMBL/GenBank/DDBJ databases">
        <title>Aquarubrobacter algicola gen. nov., sp. nov., a novel actinobacterium isolated from shallow eutrophic lake during the end of cyanobacterial harmful algal blooms.</title>
        <authorList>
            <person name="Chun S.J."/>
        </authorList>
    </citation>
    <scope>NUCLEOTIDE SEQUENCE [LARGE SCALE GENOMIC DNA]</scope>
    <source>
        <strain evidence="10 11">Seoho-28</strain>
    </source>
</reference>
<protein>
    <recommendedName>
        <fullName evidence="12">ABC transporter permease</fullName>
    </recommendedName>
</protein>
<dbReference type="GO" id="GO:0022857">
    <property type="term" value="F:transmembrane transporter activity"/>
    <property type="evidence" value="ECO:0007669"/>
    <property type="project" value="TreeGrafter"/>
</dbReference>
<feature type="transmembrane region" description="Helical" evidence="7">
    <location>
        <begin position="773"/>
        <end position="796"/>
    </location>
</feature>
<evidence type="ECO:0000256" key="3">
    <source>
        <dbReference type="ARBA" id="ARBA00022692"/>
    </source>
</evidence>
<comment type="caution">
    <text evidence="10">The sequence shown here is derived from an EMBL/GenBank/DDBJ whole genome shotgun (WGS) entry which is preliminary data.</text>
</comment>
<accession>A0A2T4UD58</accession>
<comment type="similarity">
    <text evidence="6">Belongs to the ABC-4 integral membrane protein family.</text>
</comment>
<keyword evidence="5 7" id="KW-0472">Membrane</keyword>
<feature type="transmembrane region" description="Helical" evidence="7">
    <location>
        <begin position="802"/>
        <end position="828"/>
    </location>
</feature>
<evidence type="ECO:0000256" key="2">
    <source>
        <dbReference type="ARBA" id="ARBA00022475"/>
    </source>
</evidence>
<comment type="subcellular location">
    <subcellularLocation>
        <location evidence="1">Cell membrane</location>
        <topology evidence="1">Multi-pass membrane protein</topology>
    </subcellularLocation>
</comment>